<feature type="region of interest" description="Disordered" evidence="1">
    <location>
        <begin position="1"/>
        <end position="21"/>
    </location>
</feature>
<organism evidence="3 4">
    <name type="scientific">Phytophthora cactorum</name>
    <dbReference type="NCBI Taxonomy" id="29920"/>
    <lineage>
        <taxon>Eukaryota</taxon>
        <taxon>Sar</taxon>
        <taxon>Stramenopiles</taxon>
        <taxon>Oomycota</taxon>
        <taxon>Peronosporomycetes</taxon>
        <taxon>Peronosporales</taxon>
        <taxon>Peronosporaceae</taxon>
        <taxon>Phytophthora</taxon>
    </lineage>
</organism>
<dbReference type="Proteomes" id="UP000688947">
    <property type="component" value="Unassembled WGS sequence"/>
</dbReference>
<reference evidence="3" key="1">
    <citation type="submission" date="2021-01" db="EMBL/GenBank/DDBJ databases">
        <title>Phytophthora aleatoria, a newly-described species from Pinus radiata is distinct from Phytophthora cactorum isolates based on comparative genomics.</title>
        <authorList>
            <person name="Mcdougal R."/>
            <person name="Panda P."/>
            <person name="Williams N."/>
            <person name="Studholme D.J."/>
        </authorList>
    </citation>
    <scope>NUCLEOTIDE SEQUENCE</scope>
    <source>
        <strain evidence="3">NZFS 3830</strain>
    </source>
</reference>
<gene>
    <name evidence="3" type="ORF">JG687_00005919</name>
</gene>
<sequence>MVASSTMESQDTDSPSTNTQVPLVADSPAEIKLIRTRILTSSTDVAGETATKMRINLDKRRKGFLSPSRLSGAFRQNAEMALRVSFAVILSSIIQTRDQSYDPSHAHEKKWMFFPDWYYLGTIREVCQGFSGVGLALVYNYVLFAFIEVEQFDSTADDPYKNYYKVNKAFNSSAYWINVPNLCATLPWIVVFTVAVMVLPFQTNTRKYAVGTNAYFSEGELNADDVTVMLGAIFAQSGDVKEEQIKKYVHEFMEVVGKPGRTTVSFEDFVDALEHGLKLEIEVYHR</sequence>
<keyword evidence="2" id="KW-0472">Membrane</keyword>
<keyword evidence="2" id="KW-0812">Transmembrane</keyword>
<evidence type="ECO:0000256" key="1">
    <source>
        <dbReference type="SAM" id="MobiDB-lite"/>
    </source>
</evidence>
<feature type="non-terminal residue" evidence="3">
    <location>
        <position position="1"/>
    </location>
</feature>
<evidence type="ECO:0000313" key="3">
    <source>
        <dbReference type="EMBL" id="KAG6964526.1"/>
    </source>
</evidence>
<accession>A0A8T1UJJ0</accession>
<dbReference type="OrthoDB" id="121870at2759"/>
<dbReference type="VEuPathDB" id="FungiDB:PC110_g5938"/>
<feature type="transmembrane region" description="Helical" evidence="2">
    <location>
        <begin position="175"/>
        <end position="199"/>
    </location>
</feature>
<proteinExistence type="predicted"/>
<keyword evidence="2" id="KW-1133">Transmembrane helix</keyword>
<evidence type="ECO:0000313" key="4">
    <source>
        <dbReference type="Proteomes" id="UP000688947"/>
    </source>
</evidence>
<dbReference type="EMBL" id="JAENGZ010000231">
    <property type="protein sequence ID" value="KAG6964526.1"/>
    <property type="molecule type" value="Genomic_DNA"/>
</dbReference>
<name>A0A8T1UJJ0_9STRA</name>
<comment type="caution">
    <text evidence="3">The sequence shown here is derived from an EMBL/GenBank/DDBJ whole genome shotgun (WGS) entry which is preliminary data.</text>
</comment>
<dbReference type="AlphaFoldDB" id="A0A8T1UJJ0"/>
<protein>
    <submittedName>
        <fullName evidence="3">Uncharacterized protein</fullName>
    </submittedName>
</protein>
<evidence type="ECO:0000256" key="2">
    <source>
        <dbReference type="SAM" id="Phobius"/>
    </source>
</evidence>